<dbReference type="InterPro" id="IPR027417">
    <property type="entry name" value="P-loop_NTPase"/>
</dbReference>
<dbReference type="PANTHER" id="PTHR43788:SF8">
    <property type="entry name" value="DNA-BINDING PROTEIN SMUBP-2"/>
    <property type="match status" value="1"/>
</dbReference>
<dbReference type="SMART" id="SM00382">
    <property type="entry name" value="AAA"/>
    <property type="match status" value="1"/>
</dbReference>
<dbReference type="KEGG" id="tcq:TIRI35C_0211"/>
<keyword evidence="4" id="KW-0347">Helicase</keyword>
<evidence type="ECO:0000313" key="7">
    <source>
        <dbReference type="EMBL" id="CAD5243365.1"/>
    </source>
</evidence>
<dbReference type="GO" id="GO:0005694">
    <property type="term" value="C:chromosome"/>
    <property type="evidence" value="ECO:0007669"/>
    <property type="project" value="UniProtKB-ARBA"/>
</dbReference>
<evidence type="ECO:0000256" key="4">
    <source>
        <dbReference type="ARBA" id="ARBA00022806"/>
    </source>
</evidence>
<evidence type="ECO:0000256" key="3">
    <source>
        <dbReference type="ARBA" id="ARBA00022801"/>
    </source>
</evidence>
<dbReference type="PANTHER" id="PTHR43788">
    <property type="entry name" value="DNA2/NAM7 HELICASE FAMILY MEMBER"/>
    <property type="match status" value="1"/>
</dbReference>
<reference evidence="7 8" key="1">
    <citation type="submission" date="2020-09" db="EMBL/GenBank/DDBJ databases">
        <authorList>
            <person name="Courtine D."/>
        </authorList>
    </citation>
    <scope>NUCLEOTIDE SEQUENCE [LARGE SCALE GENOMIC DNA]</scope>
    <source>
        <strain evidence="7 8">IRI35c</strain>
    </source>
</reference>
<dbReference type="RefSeq" id="WP_188201421.1">
    <property type="nucleotide sequence ID" value="NZ_LR881183.1"/>
</dbReference>
<dbReference type="SUPFAM" id="SSF52540">
    <property type="entry name" value="P-loop containing nucleoside triphosphate hydrolases"/>
    <property type="match status" value="1"/>
</dbReference>
<dbReference type="Pfam" id="PF13087">
    <property type="entry name" value="AAA_12"/>
    <property type="match status" value="1"/>
</dbReference>
<dbReference type="InterPro" id="IPR004483">
    <property type="entry name" value="SMUBP-2/Hcs1-like"/>
</dbReference>
<dbReference type="InterPro" id="IPR041679">
    <property type="entry name" value="DNA2/NAM7-like_C"/>
</dbReference>
<dbReference type="GO" id="GO:0003677">
    <property type="term" value="F:DNA binding"/>
    <property type="evidence" value="ECO:0007669"/>
    <property type="project" value="InterPro"/>
</dbReference>
<keyword evidence="5" id="KW-0067">ATP-binding</keyword>
<dbReference type="NCBIfam" id="TIGR00376">
    <property type="entry name" value="IGHMBP2 family helicase"/>
    <property type="match status" value="1"/>
</dbReference>
<keyword evidence="8" id="KW-1185">Reference proteome</keyword>
<dbReference type="AlphaFoldDB" id="A0A7G2D560"/>
<keyword evidence="3 7" id="KW-0378">Hydrolase</keyword>
<name>A0A7G2D560_9EURY</name>
<dbReference type="EC" id="3.6.4.-" evidence="7"/>
<dbReference type="GO" id="GO:0016787">
    <property type="term" value="F:hydrolase activity"/>
    <property type="evidence" value="ECO:0007669"/>
    <property type="project" value="UniProtKB-KW"/>
</dbReference>
<dbReference type="Gene3D" id="3.40.50.300">
    <property type="entry name" value="P-loop containing nucleotide triphosphate hydrolases"/>
    <property type="match status" value="2"/>
</dbReference>
<evidence type="ECO:0000259" key="6">
    <source>
        <dbReference type="SMART" id="SM00382"/>
    </source>
</evidence>
<comment type="similarity">
    <text evidence="1">Belongs to the DNA2/NAM7 helicase family.</text>
</comment>
<dbReference type="Gene3D" id="2.40.30.270">
    <property type="match status" value="1"/>
</dbReference>
<dbReference type="GeneID" id="58917943"/>
<dbReference type="Proteomes" id="UP000516304">
    <property type="component" value="Chromosome TIRI35C"/>
</dbReference>
<dbReference type="GO" id="GO:0043139">
    <property type="term" value="F:5'-3' DNA helicase activity"/>
    <property type="evidence" value="ECO:0007669"/>
    <property type="project" value="TreeGrafter"/>
</dbReference>
<evidence type="ECO:0000256" key="5">
    <source>
        <dbReference type="ARBA" id="ARBA00022840"/>
    </source>
</evidence>
<gene>
    <name evidence="7" type="ORF">TIRI35C_0211</name>
</gene>
<organism evidence="7 8">
    <name type="scientific">Thermococcus camini</name>
    <dbReference type="NCBI Taxonomy" id="2016373"/>
    <lineage>
        <taxon>Archaea</taxon>
        <taxon>Methanobacteriati</taxon>
        <taxon>Methanobacteriota</taxon>
        <taxon>Thermococci</taxon>
        <taxon>Thermococcales</taxon>
        <taxon>Thermococcaceae</taxon>
        <taxon>Thermococcus</taxon>
    </lineage>
</organism>
<accession>A0A7G2D560</accession>
<dbReference type="InterPro" id="IPR003593">
    <property type="entry name" value="AAA+_ATPase"/>
</dbReference>
<dbReference type="InterPro" id="IPR050534">
    <property type="entry name" value="Coronavir_polyprotein_1ab"/>
</dbReference>
<dbReference type="EMBL" id="LR881183">
    <property type="protein sequence ID" value="CAD5243365.1"/>
    <property type="molecule type" value="Genomic_DNA"/>
</dbReference>
<dbReference type="InterPro" id="IPR041677">
    <property type="entry name" value="DNA2/NAM7_AAA_11"/>
</dbReference>
<evidence type="ECO:0000256" key="2">
    <source>
        <dbReference type="ARBA" id="ARBA00022741"/>
    </source>
</evidence>
<proteinExistence type="inferred from homology"/>
<dbReference type="CDD" id="cd18808">
    <property type="entry name" value="SF1_C_Upf1"/>
    <property type="match status" value="1"/>
</dbReference>
<dbReference type="FunFam" id="2.40.30.270:FF:000007">
    <property type="entry name" value="DNA helicase, putative"/>
    <property type="match status" value="1"/>
</dbReference>
<protein>
    <submittedName>
        <fullName evidence="7">Putative enzyme</fullName>
        <ecNumber evidence="7">3.6.4.-</ecNumber>
    </submittedName>
</protein>
<keyword evidence="2" id="KW-0547">Nucleotide-binding</keyword>
<evidence type="ECO:0000313" key="8">
    <source>
        <dbReference type="Proteomes" id="UP000516304"/>
    </source>
</evidence>
<dbReference type="GO" id="GO:0005524">
    <property type="term" value="F:ATP binding"/>
    <property type="evidence" value="ECO:0007669"/>
    <property type="project" value="UniProtKB-KW"/>
</dbReference>
<feature type="domain" description="AAA+ ATPase" evidence="6">
    <location>
        <begin position="187"/>
        <end position="578"/>
    </location>
</feature>
<dbReference type="FunFam" id="3.40.50.300:FF:000326">
    <property type="entry name" value="P-loop containing nucleoside triphosphate hydrolase"/>
    <property type="match status" value="1"/>
</dbReference>
<dbReference type="Pfam" id="PF13086">
    <property type="entry name" value="AAA_11"/>
    <property type="match status" value="1"/>
</dbReference>
<evidence type="ECO:0000256" key="1">
    <source>
        <dbReference type="ARBA" id="ARBA00007913"/>
    </source>
</evidence>
<dbReference type="InterPro" id="IPR047187">
    <property type="entry name" value="SF1_C_Upf1"/>
</dbReference>
<sequence length="657" mass="74435">MDEKLERFISHLKILVEMERKAEIEAMRLEMKRLSGREREKVGRAVLGLNGKIIGEELGYFLVKYGRDREIKTEISIGDLVVVSRRDPLKSDLVGTVVEKGKRFITVALETVPEWALKGVRLDLYANDITFKRWLENLNNLRESGRNALELYLGLREPEGSEPVGFTPFDRSLNASQKKAVSLALGSPDFFLIHGPFGTGKTRTLAELIRQEVERGNKALATAESNVAVDNLVERLANSGLKVVRIGHPSRVSRSLHETTLAYLITRHELYGELRELRVIGQNLKEKRDTFTKPSPKYRRGLSDREILRLASKGIGVRGVPARLIREMAEWLKINQQVQKTFDDARKLEERIAREIIREADVVLTTNASAGLDVVDYGSYDVAIIDEATQATIPSVLIPINRARRFVLAGDHKQLPPTILSEKAKELSKTLFEGLIERCPGKSEMLTVQYRMNERLMEFPSREFYGGKVVADKGVKNITLADLGVKSPKNGPWGEVLKPENVLVFIDTAKLENRFERQRRGSESRENPLEARFVKEAVERLLGLGVRQDLVGVITPYDDQRDLISSLLPEEIEVKTVDGYQGREKEVIVLSFVRSNERGELGFLKDLRRLNVSLTRAKRKLILIGDSSTLSVHPTYRRLVEFVRERETVVDINELGV</sequence>